<dbReference type="InterPro" id="IPR017853">
    <property type="entry name" value="GH"/>
</dbReference>
<gene>
    <name evidence="5" type="ORF">M569_07710</name>
</gene>
<dbReference type="GO" id="GO:0005975">
    <property type="term" value="P:carbohydrate metabolic process"/>
    <property type="evidence" value="ECO:0007669"/>
    <property type="project" value="InterPro"/>
</dbReference>
<proteinExistence type="inferred from homology"/>
<evidence type="ECO:0000256" key="3">
    <source>
        <dbReference type="RuleBase" id="RU003690"/>
    </source>
</evidence>
<name>S8CJ76_9LAMI</name>
<evidence type="ECO:0000256" key="2">
    <source>
        <dbReference type="ARBA" id="ARBA00022801"/>
    </source>
</evidence>
<dbReference type="PANTHER" id="PTHR10353">
    <property type="entry name" value="GLYCOSYL HYDROLASE"/>
    <property type="match status" value="1"/>
</dbReference>
<dbReference type="GO" id="GO:0008422">
    <property type="term" value="F:beta-glucosidase activity"/>
    <property type="evidence" value="ECO:0007669"/>
    <property type="project" value="TreeGrafter"/>
</dbReference>
<dbReference type="Pfam" id="PF00232">
    <property type="entry name" value="Glyco_hydro_1"/>
    <property type="match status" value="1"/>
</dbReference>
<dbReference type="EMBL" id="AUSU01003317">
    <property type="protein sequence ID" value="EPS67069.1"/>
    <property type="molecule type" value="Genomic_DNA"/>
</dbReference>
<evidence type="ECO:0000256" key="4">
    <source>
        <dbReference type="SAM" id="SignalP"/>
    </source>
</evidence>
<keyword evidence="6" id="KW-1185">Reference proteome</keyword>
<comment type="caution">
    <text evidence="5">The sequence shown here is derived from an EMBL/GenBank/DDBJ whole genome shotgun (WGS) entry which is preliminary data.</text>
</comment>
<reference evidence="5 6" key="1">
    <citation type="journal article" date="2013" name="BMC Genomics">
        <title>The miniature genome of a carnivorous plant Genlisea aurea contains a low number of genes and short non-coding sequences.</title>
        <authorList>
            <person name="Leushkin E.V."/>
            <person name="Sutormin R.A."/>
            <person name="Nabieva E.R."/>
            <person name="Penin A.A."/>
            <person name="Kondrashov A.S."/>
            <person name="Logacheva M.D."/>
        </authorList>
    </citation>
    <scope>NUCLEOTIDE SEQUENCE [LARGE SCALE GENOMIC DNA]</scope>
</reference>
<evidence type="ECO:0008006" key="7">
    <source>
        <dbReference type="Google" id="ProtNLM"/>
    </source>
</evidence>
<dbReference type="SUPFAM" id="SSF51445">
    <property type="entry name" value="(Trans)glycosidases"/>
    <property type="match status" value="1"/>
</dbReference>
<evidence type="ECO:0000313" key="5">
    <source>
        <dbReference type="EMBL" id="EPS67069.1"/>
    </source>
</evidence>
<feature type="non-terminal residue" evidence="5">
    <location>
        <position position="102"/>
    </location>
</feature>
<sequence length="102" mass="11125">LSLLLLLLLLLPVSSELSRDDFPLGFIFGSGTSAYQYEGAASQDGRSPSIWDTFAHSGQTGDANGDVTCDGYHKFEEDIDLMGEMGLDAFRFSISWSRLIPS</sequence>
<comment type="similarity">
    <text evidence="1 3">Belongs to the glycosyl hydrolase 1 family.</text>
</comment>
<dbReference type="AlphaFoldDB" id="S8CJ76"/>
<feature type="chain" id="PRO_5012497620" description="Beta-glucosidase" evidence="4">
    <location>
        <begin position="16"/>
        <end position="102"/>
    </location>
</feature>
<dbReference type="PANTHER" id="PTHR10353:SF29">
    <property type="entry name" value="BETA-GLUCOSIDASE 11"/>
    <property type="match status" value="1"/>
</dbReference>
<accession>S8CJ76</accession>
<dbReference type="PROSITE" id="PS00653">
    <property type="entry name" value="GLYCOSYL_HYDROL_F1_2"/>
    <property type="match status" value="1"/>
</dbReference>
<feature type="non-terminal residue" evidence="5">
    <location>
        <position position="1"/>
    </location>
</feature>
<organism evidence="5 6">
    <name type="scientific">Genlisea aurea</name>
    <dbReference type="NCBI Taxonomy" id="192259"/>
    <lineage>
        <taxon>Eukaryota</taxon>
        <taxon>Viridiplantae</taxon>
        <taxon>Streptophyta</taxon>
        <taxon>Embryophyta</taxon>
        <taxon>Tracheophyta</taxon>
        <taxon>Spermatophyta</taxon>
        <taxon>Magnoliopsida</taxon>
        <taxon>eudicotyledons</taxon>
        <taxon>Gunneridae</taxon>
        <taxon>Pentapetalae</taxon>
        <taxon>asterids</taxon>
        <taxon>lamiids</taxon>
        <taxon>Lamiales</taxon>
        <taxon>Lentibulariaceae</taxon>
        <taxon>Genlisea</taxon>
    </lineage>
</organism>
<feature type="signal peptide" evidence="4">
    <location>
        <begin position="1"/>
        <end position="15"/>
    </location>
</feature>
<dbReference type="InterPro" id="IPR001360">
    <property type="entry name" value="Glyco_hydro_1"/>
</dbReference>
<protein>
    <recommendedName>
        <fullName evidence="7">Beta-glucosidase</fullName>
    </recommendedName>
</protein>
<evidence type="ECO:0000313" key="6">
    <source>
        <dbReference type="Proteomes" id="UP000015453"/>
    </source>
</evidence>
<dbReference type="InterPro" id="IPR033132">
    <property type="entry name" value="GH_1_N_CS"/>
</dbReference>
<keyword evidence="4" id="KW-0732">Signal</keyword>
<keyword evidence="2" id="KW-0378">Hydrolase</keyword>
<evidence type="ECO:0000256" key="1">
    <source>
        <dbReference type="ARBA" id="ARBA00010838"/>
    </source>
</evidence>
<dbReference type="OrthoDB" id="912219at2759"/>
<dbReference type="Gene3D" id="3.20.20.80">
    <property type="entry name" value="Glycosidases"/>
    <property type="match status" value="1"/>
</dbReference>
<dbReference type="Proteomes" id="UP000015453">
    <property type="component" value="Unassembled WGS sequence"/>
</dbReference>